<feature type="transmembrane region" description="Helical" evidence="1">
    <location>
        <begin position="97"/>
        <end position="118"/>
    </location>
</feature>
<keyword evidence="3" id="KW-1185">Reference proteome</keyword>
<keyword evidence="1" id="KW-0472">Membrane</keyword>
<feature type="transmembrane region" description="Helical" evidence="1">
    <location>
        <begin position="23"/>
        <end position="44"/>
    </location>
</feature>
<dbReference type="KEGG" id="zpl:ZBT109_0063"/>
<feature type="transmembrane region" description="Helical" evidence="1">
    <location>
        <begin position="124"/>
        <end position="143"/>
    </location>
</feature>
<protein>
    <submittedName>
        <fullName evidence="2">ABC-type amino acid transport/signal</fullName>
    </submittedName>
</protein>
<accession>A0A348HB61</accession>
<proteinExistence type="predicted"/>
<evidence type="ECO:0000313" key="2">
    <source>
        <dbReference type="EMBL" id="BBG28863.1"/>
    </source>
</evidence>
<gene>
    <name evidence="2" type="ORF">ZBT109_0063</name>
</gene>
<feature type="transmembrane region" description="Helical" evidence="1">
    <location>
        <begin position="64"/>
        <end position="85"/>
    </location>
</feature>
<dbReference type="EMBL" id="AP018933">
    <property type="protein sequence ID" value="BBG28863.1"/>
    <property type="molecule type" value="Genomic_DNA"/>
</dbReference>
<keyword evidence="1" id="KW-1133">Transmembrane helix</keyword>
<evidence type="ECO:0000313" key="3">
    <source>
        <dbReference type="Proteomes" id="UP000267342"/>
    </source>
</evidence>
<dbReference type="Proteomes" id="UP000267342">
    <property type="component" value="Chromosome"/>
</dbReference>
<name>A0A348HB61_9GAMM</name>
<reference evidence="2 3" key="1">
    <citation type="submission" date="2018-09" db="EMBL/GenBank/DDBJ databases">
        <title>Zymobacter palmae IAM14233 (=T109) whole genome analysis.</title>
        <authorList>
            <person name="Yanase H."/>
        </authorList>
    </citation>
    <scope>NUCLEOTIDE SEQUENCE [LARGE SCALE GENOMIC DNA]</scope>
    <source>
        <strain evidence="2 3">IAM14233</strain>
    </source>
</reference>
<keyword evidence="1" id="KW-0812">Transmembrane</keyword>
<dbReference type="RefSeq" id="WP_027704402.1">
    <property type="nucleotide sequence ID" value="NZ_AP018933.1"/>
</dbReference>
<organism evidence="2 3">
    <name type="scientific">Zymobacter palmae</name>
    <dbReference type="NCBI Taxonomy" id="33074"/>
    <lineage>
        <taxon>Bacteria</taxon>
        <taxon>Pseudomonadati</taxon>
        <taxon>Pseudomonadota</taxon>
        <taxon>Gammaproteobacteria</taxon>
        <taxon>Oceanospirillales</taxon>
        <taxon>Halomonadaceae</taxon>
        <taxon>Zymobacter group</taxon>
        <taxon>Zymobacter</taxon>
    </lineage>
</organism>
<sequence length="169" mass="19943">MHSTPHVLDRRDRERTHHAIRHTLFQIYLLMVVPVTCLLAMTYFRTYLEWISRNELNGSPLMVSVQILSLMYIVASVICGLGVLFHQPWAQKVTQNFLLLSVLYPLSIYLLQMKILHWHLHSPFIGFVWVLVPALVNCAIWTMHARSEHHMQIDYCLECRKQRRAQEAH</sequence>
<evidence type="ECO:0000256" key="1">
    <source>
        <dbReference type="SAM" id="Phobius"/>
    </source>
</evidence>
<dbReference type="AlphaFoldDB" id="A0A348HB61"/>